<dbReference type="AlphaFoldDB" id="A0A8X6F0R0"/>
<dbReference type="OrthoDB" id="10449426at2759"/>
<dbReference type="EMBL" id="BMAO01000361">
    <property type="protein sequence ID" value="GFQ66326.1"/>
    <property type="molecule type" value="Genomic_DNA"/>
</dbReference>
<evidence type="ECO:0000313" key="2">
    <source>
        <dbReference type="EMBL" id="GFQ66326.1"/>
    </source>
</evidence>
<keyword evidence="3" id="KW-1185">Reference proteome</keyword>
<proteinExistence type="predicted"/>
<evidence type="ECO:0000256" key="1">
    <source>
        <dbReference type="SAM" id="MobiDB-lite"/>
    </source>
</evidence>
<dbReference type="Proteomes" id="UP000887116">
    <property type="component" value="Unassembled WGS sequence"/>
</dbReference>
<accession>A0A8X6F0R0</accession>
<gene>
    <name evidence="2" type="ORF">TNCT_636401</name>
</gene>
<protein>
    <submittedName>
        <fullName evidence="2">Uncharacterized protein</fullName>
    </submittedName>
</protein>
<sequence length="87" mass="9252">MNSPISPTAPLLRAAMTVCGATPLIRTFENPATPPPPPSRKTAAGESPLVPKFYQTISSRSGVEGKVMNIEERTLTFSRAALLGRPC</sequence>
<feature type="region of interest" description="Disordered" evidence="1">
    <location>
        <begin position="26"/>
        <end position="49"/>
    </location>
</feature>
<reference evidence="2" key="1">
    <citation type="submission" date="2020-07" db="EMBL/GenBank/DDBJ databases">
        <title>Multicomponent nature underlies the extraordinary mechanical properties of spider dragline silk.</title>
        <authorList>
            <person name="Kono N."/>
            <person name="Nakamura H."/>
            <person name="Mori M."/>
            <person name="Yoshida Y."/>
            <person name="Ohtoshi R."/>
            <person name="Malay A.D."/>
            <person name="Moran D.A.P."/>
            <person name="Tomita M."/>
            <person name="Numata K."/>
            <person name="Arakawa K."/>
        </authorList>
    </citation>
    <scope>NUCLEOTIDE SEQUENCE</scope>
</reference>
<comment type="caution">
    <text evidence="2">The sequence shown here is derived from an EMBL/GenBank/DDBJ whole genome shotgun (WGS) entry which is preliminary data.</text>
</comment>
<organism evidence="2 3">
    <name type="scientific">Trichonephila clavata</name>
    <name type="common">Joro spider</name>
    <name type="synonym">Nephila clavata</name>
    <dbReference type="NCBI Taxonomy" id="2740835"/>
    <lineage>
        <taxon>Eukaryota</taxon>
        <taxon>Metazoa</taxon>
        <taxon>Ecdysozoa</taxon>
        <taxon>Arthropoda</taxon>
        <taxon>Chelicerata</taxon>
        <taxon>Arachnida</taxon>
        <taxon>Araneae</taxon>
        <taxon>Araneomorphae</taxon>
        <taxon>Entelegynae</taxon>
        <taxon>Araneoidea</taxon>
        <taxon>Nephilidae</taxon>
        <taxon>Trichonephila</taxon>
    </lineage>
</organism>
<evidence type="ECO:0000313" key="3">
    <source>
        <dbReference type="Proteomes" id="UP000887116"/>
    </source>
</evidence>
<name>A0A8X6F0R0_TRICU</name>